<evidence type="ECO:0000313" key="4">
    <source>
        <dbReference type="EMBL" id="PAE87536.1"/>
    </source>
</evidence>
<dbReference type="InterPro" id="IPR036388">
    <property type="entry name" value="WH-like_DNA-bd_sf"/>
</dbReference>
<dbReference type="SMART" id="SM01134">
    <property type="entry name" value="DeoRC"/>
    <property type="match status" value="1"/>
</dbReference>
<organism evidence="4 5">
    <name type="scientific">Shouchella clausii</name>
    <name type="common">Alkalihalobacillus clausii</name>
    <dbReference type="NCBI Taxonomy" id="79880"/>
    <lineage>
        <taxon>Bacteria</taxon>
        <taxon>Bacillati</taxon>
        <taxon>Bacillota</taxon>
        <taxon>Bacilli</taxon>
        <taxon>Bacillales</taxon>
        <taxon>Bacillaceae</taxon>
        <taxon>Shouchella</taxon>
    </lineage>
</organism>
<dbReference type="GO" id="GO:0003677">
    <property type="term" value="F:DNA binding"/>
    <property type="evidence" value="ECO:0007669"/>
    <property type="project" value="UniProtKB-KW"/>
</dbReference>
<dbReference type="InterPro" id="IPR050313">
    <property type="entry name" value="Carb_Metab_HTH_regulators"/>
</dbReference>
<dbReference type="GO" id="GO:0003700">
    <property type="term" value="F:DNA-binding transcription factor activity"/>
    <property type="evidence" value="ECO:0007669"/>
    <property type="project" value="InterPro"/>
</dbReference>
<sequence length="257" mass="28722">MKLLRIQEMEAYILKNGSASLDELCEEFNVSKNTIRRDINKLVENGVIRKVYGGVTAVEKSLVSFENRKVRNQAEKTRIAREAANFIKDDDLIFIDSGTTTKSILSALDPNISITVLTNSLDVINAATGFERIHLIVIGNSYKHKTRSFVGIDEAAILQKYNIHKAFMSATGVSIAHGLTNADQLEYEIKKIAAEKAREVFLLADQSKFGKSTLLTYAPFNRIDHLITSAPLDKEYEAYCQDHHIEVVVAAEHHVAN</sequence>
<keyword evidence="2" id="KW-0238">DNA-binding</keyword>
<dbReference type="SMART" id="SM00420">
    <property type="entry name" value="HTH_DEOR"/>
    <property type="match status" value="1"/>
</dbReference>
<gene>
    <name evidence="4" type="ORF">CHH72_17610</name>
</gene>
<keyword evidence="1" id="KW-0805">Transcription regulation</keyword>
<dbReference type="PRINTS" id="PR00037">
    <property type="entry name" value="HTHLACR"/>
</dbReference>
<dbReference type="Proteomes" id="UP000216207">
    <property type="component" value="Unassembled WGS sequence"/>
</dbReference>
<protein>
    <submittedName>
        <fullName evidence="4">DeoR/GlpR transcriptional regulator</fullName>
    </submittedName>
</protein>
<dbReference type="OMA" id="LATVDHW"/>
<dbReference type="Pfam" id="PF08220">
    <property type="entry name" value="HTH_DeoR"/>
    <property type="match status" value="1"/>
</dbReference>
<dbReference type="PANTHER" id="PTHR30363:SF60">
    <property type="entry name" value="HTH-TYPE TRANSCRIPTIONAL REGULATOR IOLR"/>
    <property type="match status" value="1"/>
</dbReference>
<dbReference type="Gene3D" id="3.40.50.1360">
    <property type="match status" value="1"/>
</dbReference>
<dbReference type="InterPro" id="IPR014036">
    <property type="entry name" value="DeoR-like_C"/>
</dbReference>
<dbReference type="InterPro" id="IPR037171">
    <property type="entry name" value="NagB/RpiA_transferase-like"/>
</dbReference>
<evidence type="ECO:0000256" key="3">
    <source>
        <dbReference type="ARBA" id="ARBA00023163"/>
    </source>
</evidence>
<evidence type="ECO:0000256" key="1">
    <source>
        <dbReference type="ARBA" id="ARBA00023015"/>
    </source>
</evidence>
<comment type="caution">
    <text evidence="4">The sequence shown here is derived from an EMBL/GenBank/DDBJ whole genome shotgun (WGS) entry which is preliminary data.</text>
</comment>
<accession>A0A268NVN3</accession>
<dbReference type="PANTHER" id="PTHR30363">
    <property type="entry name" value="HTH-TYPE TRANSCRIPTIONAL REGULATOR SRLR-RELATED"/>
    <property type="match status" value="1"/>
</dbReference>
<reference evidence="4 5" key="1">
    <citation type="submission" date="2017-07" db="EMBL/GenBank/DDBJ databases">
        <title>Isolation and whole genome analysis of endospore-forming bacteria from heroin.</title>
        <authorList>
            <person name="Kalinowski J."/>
            <person name="Ahrens B."/>
            <person name="Al-Dilaimi A."/>
            <person name="Winkler A."/>
            <person name="Wibberg D."/>
            <person name="Schleenbecker U."/>
            <person name="Ruckert C."/>
            <person name="Wolfel R."/>
            <person name="Grass G."/>
        </authorList>
    </citation>
    <scope>NUCLEOTIDE SEQUENCE [LARGE SCALE GENOMIC DNA]</scope>
    <source>
        <strain evidence="4 5">7539</strain>
    </source>
</reference>
<dbReference type="InterPro" id="IPR018356">
    <property type="entry name" value="Tscrpt_reg_HTH_DeoR_CS"/>
</dbReference>
<dbReference type="Gene3D" id="1.10.10.10">
    <property type="entry name" value="Winged helix-like DNA-binding domain superfamily/Winged helix DNA-binding domain"/>
    <property type="match status" value="1"/>
</dbReference>
<name>A0A268NVN3_SHOCL</name>
<evidence type="ECO:0000256" key="2">
    <source>
        <dbReference type="ARBA" id="ARBA00023125"/>
    </source>
</evidence>
<dbReference type="SUPFAM" id="SSF46785">
    <property type="entry name" value="Winged helix' DNA-binding domain"/>
    <property type="match status" value="1"/>
</dbReference>
<dbReference type="InterPro" id="IPR001034">
    <property type="entry name" value="DeoR_HTH"/>
</dbReference>
<evidence type="ECO:0000313" key="5">
    <source>
        <dbReference type="Proteomes" id="UP000216207"/>
    </source>
</evidence>
<dbReference type="PROSITE" id="PS00894">
    <property type="entry name" value="HTH_DEOR_1"/>
    <property type="match status" value="1"/>
</dbReference>
<dbReference type="InterPro" id="IPR036390">
    <property type="entry name" value="WH_DNA-bd_sf"/>
</dbReference>
<dbReference type="Pfam" id="PF00455">
    <property type="entry name" value="DeoRC"/>
    <property type="match status" value="1"/>
</dbReference>
<dbReference type="SUPFAM" id="SSF100950">
    <property type="entry name" value="NagB/RpiA/CoA transferase-like"/>
    <property type="match status" value="1"/>
</dbReference>
<dbReference type="EMBL" id="NPCC01000033">
    <property type="protein sequence ID" value="PAE87536.1"/>
    <property type="molecule type" value="Genomic_DNA"/>
</dbReference>
<dbReference type="RefSeq" id="WP_011245282.1">
    <property type="nucleotide sequence ID" value="NZ_BOQQ01000006.1"/>
</dbReference>
<dbReference type="PROSITE" id="PS51000">
    <property type="entry name" value="HTH_DEOR_2"/>
    <property type="match status" value="1"/>
</dbReference>
<proteinExistence type="predicted"/>
<dbReference type="AlphaFoldDB" id="A0A268NVN3"/>
<keyword evidence="3" id="KW-0804">Transcription</keyword>